<sequence length="39" mass="4257">MDGELVRTVQNRMSSNATAGAVTNEKMNACPDFHKTSLM</sequence>
<accession>A0A2R4AKG6</accession>
<geneLocation type="plasmid" evidence="1">
    <name>pTEM-2262</name>
</geneLocation>
<keyword evidence="1" id="KW-0614">Plasmid</keyword>
<dbReference type="EMBL" id="MG387191">
    <property type="protein sequence ID" value="AVR65243.1"/>
    <property type="molecule type" value="Genomic_DNA"/>
</dbReference>
<evidence type="ECO:0000313" key="1">
    <source>
        <dbReference type="EMBL" id="AVR65243.1"/>
    </source>
</evidence>
<dbReference type="AlphaFoldDB" id="A0A2R4AKG6"/>
<name>A0A2R4AKG6_CITFR</name>
<reference evidence="1" key="1">
    <citation type="submission" date="2018-10" db="EMBL/GenBank/DDBJ databases">
        <title>Complete Sequence of plasmid pTEM-2262.</title>
        <authorList>
            <person name="Li M."/>
            <person name="Li F."/>
            <person name="Pei G."/>
            <person name="Tong Y."/>
        </authorList>
    </citation>
    <scope>NUCLEOTIDE SEQUENCE</scope>
    <source>
        <strain evidence="1">2262</strain>
        <plasmid evidence="1">pTEM-2262</plasmid>
    </source>
</reference>
<proteinExistence type="predicted"/>
<protein>
    <submittedName>
        <fullName evidence="1">Uncharacterized protein</fullName>
    </submittedName>
</protein>
<organism evidence="1">
    <name type="scientific">Citrobacter freundii</name>
    <dbReference type="NCBI Taxonomy" id="546"/>
    <lineage>
        <taxon>Bacteria</taxon>
        <taxon>Pseudomonadati</taxon>
        <taxon>Pseudomonadota</taxon>
        <taxon>Gammaproteobacteria</taxon>
        <taxon>Enterobacterales</taxon>
        <taxon>Enterobacteriaceae</taxon>
        <taxon>Citrobacter</taxon>
        <taxon>Citrobacter freundii complex</taxon>
    </lineage>
</organism>